<evidence type="ECO:0000313" key="3">
    <source>
        <dbReference type="Proteomes" id="UP000317365"/>
    </source>
</evidence>
<dbReference type="InterPro" id="IPR014710">
    <property type="entry name" value="RmlC-like_jellyroll"/>
</dbReference>
<evidence type="ECO:0000313" key="2">
    <source>
        <dbReference type="EMBL" id="QDL55819.1"/>
    </source>
</evidence>
<dbReference type="AlphaFoldDB" id="A0A515ET22"/>
<dbReference type="InterPro" id="IPR008579">
    <property type="entry name" value="UGlyAH_Cupin_dom"/>
</dbReference>
<organism evidence="2 3">
    <name type="scientific">Rhodoferax aquaticus</name>
    <dbReference type="NCBI Taxonomy" id="2527691"/>
    <lineage>
        <taxon>Bacteria</taxon>
        <taxon>Pseudomonadati</taxon>
        <taxon>Pseudomonadota</taxon>
        <taxon>Betaproteobacteria</taxon>
        <taxon>Burkholderiales</taxon>
        <taxon>Comamonadaceae</taxon>
        <taxon>Rhodoferax</taxon>
    </lineage>
</organism>
<keyword evidence="3" id="KW-1185">Reference proteome</keyword>
<dbReference type="SUPFAM" id="SSF51182">
    <property type="entry name" value="RmlC-like cupins"/>
    <property type="match status" value="1"/>
</dbReference>
<dbReference type="PANTHER" id="PTHR40943">
    <property type="entry name" value="CYTOPLASMIC PROTEIN-RELATED"/>
    <property type="match status" value="1"/>
</dbReference>
<dbReference type="Pfam" id="PF05899">
    <property type="entry name" value="Cupin_3"/>
    <property type="match status" value="1"/>
</dbReference>
<proteinExistence type="predicted"/>
<gene>
    <name evidence="2" type="ORF">EXZ61_17490</name>
</gene>
<reference evidence="3" key="1">
    <citation type="submission" date="2019-02" db="EMBL/GenBank/DDBJ databases">
        <title>Complete genome sequence of Rhodoferax sp. Gr-4.</title>
        <authorList>
            <person name="Jin L."/>
        </authorList>
    </citation>
    <scope>NUCLEOTIDE SEQUENCE [LARGE SCALE GENOMIC DNA]</scope>
    <source>
        <strain evidence="3">Gr-4</strain>
    </source>
</reference>
<sequence length="163" mass="17375">MKPFALPFIIGALCSAAGLSVYSAYQHVSHRPAPSAQAVAMPLAPLAIDPTWVKSGAPNFKSLEFGASTDASSSSGLFQADGASSFVWQYGLDEAIYILEGGVDIEYLGKRFTLKVGDTAFFYAGTSATWNVHAGGVKKTWTIYKPSKLARWAAKHPQDKSAP</sequence>
<reference evidence="3" key="2">
    <citation type="journal article" date="2020" name="Int. J. Syst. Evol. Microbiol.">
        <title>Genomic insights into a novel species Rhodoferax aquaticus sp. nov., isolated from freshwater.</title>
        <authorList>
            <person name="Li T."/>
            <person name="Zhuo Y."/>
            <person name="Jin C.Z."/>
            <person name="Wu X."/>
            <person name="Ko S.R."/>
            <person name="Jin F.J."/>
            <person name="Ahn C.Y."/>
            <person name="Oh H.M."/>
            <person name="Lee H.G."/>
            <person name="Jin L."/>
        </authorList>
    </citation>
    <scope>NUCLEOTIDE SEQUENCE [LARGE SCALE GENOMIC DNA]</scope>
    <source>
        <strain evidence="3">Gr-4</strain>
    </source>
</reference>
<dbReference type="RefSeq" id="WP_142812971.1">
    <property type="nucleotide sequence ID" value="NZ_CP036282.1"/>
</dbReference>
<dbReference type="EMBL" id="CP036282">
    <property type="protein sequence ID" value="QDL55819.1"/>
    <property type="molecule type" value="Genomic_DNA"/>
</dbReference>
<dbReference type="KEGG" id="rhg:EXZ61_17490"/>
<evidence type="ECO:0000259" key="1">
    <source>
        <dbReference type="Pfam" id="PF05899"/>
    </source>
</evidence>
<accession>A0A515ET22</accession>
<dbReference type="Proteomes" id="UP000317365">
    <property type="component" value="Chromosome"/>
</dbReference>
<name>A0A515ET22_9BURK</name>
<dbReference type="InterPro" id="IPR011051">
    <property type="entry name" value="RmlC_Cupin_sf"/>
</dbReference>
<dbReference type="PANTHER" id="PTHR40943:SF1">
    <property type="entry name" value="CYTOPLASMIC PROTEIN"/>
    <property type="match status" value="1"/>
</dbReference>
<dbReference type="Gene3D" id="2.60.120.10">
    <property type="entry name" value="Jelly Rolls"/>
    <property type="match status" value="1"/>
</dbReference>
<feature type="domain" description="(S)-ureidoglycine aminohydrolase cupin" evidence="1">
    <location>
        <begin position="74"/>
        <end position="140"/>
    </location>
</feature>
<protein>
    <submittedName>
        <fullName evidence="2">DUF861 domain-containing protein</fullName>
    </submittedName>
</protein>